<evidence type="ECO:0008006" key="4">
    <source>
        <dbReference type="Google" id="ProtNLM"/>
    </source>
</evidence>
<reference evidence="2 3" key="1">
    <citation type="submission" date="2016-04" db="EMBL/GenBank/DDBJ databases">
        <title>A degradative enzymes factory behind the ericoid mycorrhizal symbiosis.</title>
        <authorList>
            <consortium name="DOE Joint Genome Institute"/>
            <person name="Martino E."/>
            <person name="Morin E."/>
            <person name="Grelet G."/>
            <person name="Kuo A."/>
            <person name="Kohler A."/>
            <person name="Daghino S."/>
            <person name="Barry K."/>
            <person name="Choi C."/>
            <person name="Cichocki N."/>
            <person name="Clum A."/>
            <person name="Copeland A."/>
            <person name="Hainaut M."/>
            <person name="Haridas S."/>
            <person name="Labutti K."/>
            <person name="Lindquist E."/>
            <person name="Lipzen A."/>
            <person name="Khouja H.-R."/>
            <person name="Murat C."/>
            <person name="Ohm R."/>
            <person name="Olson A."/>
            <person name="Spatafora J."/>
            <person name="Veneault-Fourrey C."/>
            <person name="Henrissat B."/>
            <person name="Grigoriev I."/>
            <person name="Martin F."/>
            <person name="Perotto S."/>
        </authorList>
    </citation>
    <scope>NUCLEOTIDE SEQUENCE [LARGE SCALE GENOMIC DNA]</scope>
    <source>
        <strain evidence="2 3">E</strain>
    </source>
</reference>
<keyword evidence="1" id="KW-0732">Signal</keyword>
<dbReference type="GeneID" id="36587962"/>
<evidence type="ECO:0000313" key="2">
    <source>
        <dbReference type="EMBL" id="PMD61927.1"/>
    </source>
</evidence>
<sequence length="81" mass="9171">MLAAPLLLLLLLLRSWRLATRIMCHAVKSNPMSRDSRLAGLARQDCTQLSTIPQRSAGLETCFLWHCGRNNQVMWSFVADD</sequence>
<feature type="chain" id="PRO_5014468651" description="Secreted protein" evidence="1">
    <location>
        <begin position="20"/>
        <end position="81"/>
    </location>
</feature>
<gene>
    <name evidence="2" type="ORF">K444DRAFT_611144</name>
</gene>
<keyword evidence="3" id="KW-1185">Reference proteome</keyword>
<accession>A0A2J6TFX4</accession>
<proteinExistence type="predicted"/>
<dbReference type="EMBL" id="KZ613785">
    <property type="protein sequence ID" value="PMD61927.1"/>
    <property type="molecule type" value="Genomic_DNA"/>
</dbReference>
<name>A0A2J6TFX4_9HELO</name>
<evidence type="ECO:0000313" key="3">
    <source>
        <dbReference type="Proteomes" id="UP000235371"/>
    </source>
</evidence>
<dbReference type="Proteomes" id="UP000235371">
    <property type="component" value="Unassembled WGS sequence"/>
</dbReference>
<dbReference type="AlphaFoldDB" id="A0A2J6TFX4"/>
<dbReference type="RefSeq" id="XP_024738831.1">
    <property type="nucleotide sequence ID" value="XM_024879885.1"/>
</dbReference>
<protein>
    <recommendedName>
        <fullName evidence="4">Secreted protein</fullName>
    </recommendedName>
</protein>
<dbReference type="InParanoid" id="A0A2J6TFX4"/>
<feature type="signal peptide" evidence="1">
    <location>
        <begin position="1"/>
        <end position="19"/>
    </location>
</feature>
<evidence type="ECO:0000256" key="1">
    <source>
        <dbReference type="SAM" id="SignalP"/>
    </source>
</evidence>
<organism evidence="2 3">
    <name type="scientific">Hyaloscypha bicolor E</name>
    <dbReference type="NCBI Taxonomy" id="1095630"/>
    <lineage>
        <taxon>Eukaryota</taxon>
        <taxon>Fungi</taxon>
        <taxon>Dikarya</taxon>
        <taxon>Ascomycota</taxon>
        <taxon>Pezizomycotina</taxon>
        <taxon>Leotiomycetes</taxon>
        <taxon>Helotiales</taxon>
        <taxon>Hyaloscyphaceae</taxon>
        <taxon>Hyaloscypha</taxon>
        <taxon>Hyaloscypha bicolor</taxon>
    </lineage>
</organism>